<comment type="caution">
    <text evidence="2">The sequence shown here is derived from an EMBL/GenBank/DDBJ whole genome shotgun (WGS) entry which is preliminary data.</text>
</comment>
<gene>
    <name evidence="2" type="ORF">TCAL_08748</name>
</gene>
<dbReference type="AlphaFoldDB" id="A0A553P7L2"/>
<keyword evidence="3" id="KW-1185">Reference proteome</keyword>
<sequence>MVWDQAPKRSLPVDTFCALTVMNGLTLTRTKRFLQRVKPYRDGVTVLLTDGSISKAGWLKMASETHYAFFVALLNGTIRGTISLICPFVEDHATDIEIQWNEQLGFHDDIPQVMIAQCYHKFDVYWPIVYREVHPMTVIPPDNPEQVTGFESDFVNLIKERLHITTPFIQDNGSLPSMPNGQRIPSIIHSLYSYEARMIFGATPAHINFYTFGDPSVTIYTSTPHYCSRVPQPLPNYQNLLKVFPLNVWLIMLWTNLICSLVMYGIYRFYASHDIMIYATIGSMKARMVDFLVRINIGIMEPDAIPWFKTHSAGKLHKA</sequence>
<reference evidence="2 3" key="1">
    <citation type="journal article" date="2018" name="Nat. Ecol. Evol.">
        <title>Genomic signatures of mitonuclear coevolution across populations of Tigriopus californicus.</title>
        <authorList>
            <person name="Barreto F.S."/>
            <person name="Watson E.T."/>
            <person name="Lima T.G."/>
            <person name="Willett C.S."/>
            <person name="Edmands S."/>
            <person name="Li W."/>
            <person name="Burton R.S."/>
        </authorList>
    </citation>
    <scope>NUCLEOTIDE SEQUENCE [LARGE SCALE GENOMIC DNA]</scope>
    <source>
        <strain evidence="2 3">San Diego</strain>
    </source>
</reference>
<protein>
    <recommendedName>
        <fullName evidence="4">Ionotropic glutamate receptor L-glutamate and glycine-binding domain-containing protein</fullName>
    </recommendedName>
</protein>
<evidence type="ECO:0008006" key="4">
    <source>
        <dbReference type="Google" id="ProtNLM"/>
    </source>
</evidence>
<accession>A0A553P7L2</accession>
<keyword evidence="1" id="KW-1133">Transmembrane helix</keyword>
<dbReference type="Proteomes" id="UP000318571">
    <property type="component" value="Chromosome 3"/>
</dbReference>
<keyword evidence="1" id="KW-0472">Membrane</keyword>
<organism evidence="2 3">
    <name type="scientific">Tigriopus californicus</name>
    <name type="common">Marine copepod</name>
    <dbReference type="NCBI Taxonomy" id="6832"/>
    <lineage>
        <taxon>Eukaryota</taxon>
        <taxon>Metazoa</taxon>
        <taxon>Ecdysozoa</taxon>
        <taxon>Arthropoda</taxon>
        <taxon>Crustacea</taxon>
        <taxon>Multicrustacea</taxon>
        <taxon>Hexanauplia</taxon>
        <taxon>Copepoda</taxon>
        <taxon>Harpacticoida</taxon>
        <taxon>Harpacticidae</taxon>
        <taxon>Tigriopus</taxon>
    </lineage>
</organism>
<evidence type="ECO:0000313" key="2">
    <source>
        <dbReference type="EMBL" id="TRY73672.1"/>
    </source>
</evidence>
<feature type="transmembrane region" description="Helical" evidence="1">
    <location>
        <begin position="246"/>
        <end position="267"/>
    </location>
</feature>
<name>A0A553P7L2_TIGCA</name>
<dbReference type="EMBL" id="VCGU01000007">
    <property type="protein sequence ID" value="TRY73672.1"/>
    <property type="molecule type" value="Genomic_DNA"/>
</dbReference>
<proteinExistence type="predicted"/>
<evidence type="ECO:0000256" key="1">
    <source>
        <dbReference type="SAM" id="Phobius"/>
    </source>
</evidence>
<keyword evidence="1" id="KW-0812">Transmembrane</keyword>
<evidence type="ECO:0000313" key="3">
    <source>
        <dbReference type="Proteomes" id="UP000318571"/>
    </source>
</evidence>